<organism evidence="1 2">
    <name type="scientific">Reyranella aquatilis</name>
    <dbReference type="NCBI Taxonomy" id="2035356"/>
    <lineage>
        <taxon>Bacteria</taxon>
        <taxon>Pseudomonadati</taxon>
        <taxon>Pseudomonadota</taxon>
        <taxon>Alphaproteobacteria</taxon>
        <taxon>Hyphomicrobiales</taxon>
        <taxon>Reyranellaceae</taxon>
        <taxon>Reyranella</taxon>
    </lineage>
</organism>
<dbReference type="Proteomes" id="UP001198862">
    <property type="component" value="Unassembled WGS sequence"/>
</dbReference>
<proteinExistence type="predicted"/>
<reference evidence="1 2" key="1">
    <citation type="submission" date="2021-11" db="EMBL/GenBank/DDBJ databases">
        <authorList>
            <person name="Lee D.-H."/>
            <person name="Kim S.-B."/>
        </authorList>
    </citation>
    <scope>NUCLEOTIDE SEQUENCE [LARGE SCALE GENOMIC DNA]</scope>
    <source>
        <strain evidence="1 2">KCTC 52223</strain>
    </source>
</reference>
<protein>
    <submittedName>
        <fullName evidence="1">Uncharacterized protein</fullName>
    </submittedName>
</protein>
<comment type="caution">
    <text evidence="1">The sequence shown here is derived from an EMBL/GenBank/DDBJ whole genome shotgun (WGS) entry which is preliminary data.</text>
</comment>
<dbReference type="EMBL" id="JAJISD010000001">
    <property type="protein sequence ID" value="MCC8428201.1"/>
    <property type="molecule type" value="Genomic_DNA"/>
</dbReference>
<sequence length="127" mass="14469">MVTAIDERYERCVVADSRWSRLEDKAARKACEAKGPDARCGLGSLNVQFEADKVTRRARLAGVQAFCDGFPWKWVLEPGPDNEKAKADYVKAHPQGEITIFLRVFDWLKTLGRNPDWVKAPCHTSFW</sequence>
<gene>
    <name evidence="1" type="ORF">LJ725_04440</name>
</gene>
<accession>A0ABS8KQ43</accession>
<dbReference type="RefSeq" id="WP_230549397.1">
    <property type="nucleotide sequence ID" value="NZ_JAJISD010000001.1"/>
</dbReference>
<keyword evidence="2" id="KW-1185">Reference proteome</keyword>
<evidence type="ECO:0000313" key="2">
    <source>
        <dbReference type="Proteomes" id="UP001198862"/>
    </source>
</evidence>
<name>A0ABS8KQ43_9HYPH</name>
<evidence type="ECO:0000313" key="1">
    <source>
        <dbReference type="EMBL" id="MCC8428201.1"/>
    </source>
</evidence>